<keyword evidence="3 6" id="KW-0548">Nucleotidyltransferase</keyword>
<comment type="catalytic activity">
    <reaction evidence="5 6">
        <text>RNA(n) + a ribonucleoside 5'-triphosphate = RNA(n+1) + diphosphate</text>
        <dbReference type="Rhea" id="RHEA:21248"/>
        <dbReference type="Rhea" id="RHEA-COMP:14527"/>
        <dbReference type="Rhea" id="RHEA-COMP:17342"/>
        <dbReference type="ChEBI" id="CHEBI:33019"/>
        <dbReference type="ChEBI" id="CHEBI:61557"/>
        <dbReference type="ChEBI" id="CHEBI:140395"/>
        <dbReference type="EC" id="2.7.7.48"/>
    </reaction>
</comment>
<dbReference type="GO" id="GO:0003723">
    <property type="term" value="F:RNA binding"/>
    <property type="evidence" value="ECO:0007669"/>
    <property type="project" value="InterPro"/>
</dbReference>
<name>A0A6G7PSH0_9TOMB</name>
<dbReference type="GO" id="GO:0006351">
    <property type="term" value="P:DNA-templated transcription"/>
    <property type="evidence" value="ECO:0007669"/>
    <property type="project" value="InterPro"/>
</dbReference>
<evidence type="ECO:0000256" key="6">
    <source>
        <dbReference type="RuleBase" id="RU364050"/>
    </source>
</evidence>
<evidence type="ECO:0000256" key="3">
    <source>
        <dbReference type="ARBA" id="ARBA00022695"/>
    </source>
</evidence>
<dbReference type="GO" id="GO:0003968">
    <property type="term" value="F:RNA-directed RNA polymerase activity"/>
    <property type="evidence" value="ECO:0007669"/>
    <property type="project" value="UniProtKB-KW"/>
</dbReference>
<dbReference type="EC" id="2.7.7.48" evidence="6"/>
<evidence type="ECO:0000256" key="1">
    <source>
        <dbReference type="ARBA" id="ARBA00022484"/>
    </source>
</evidence>
<dbReference type="Pfam" id="PF02123">
    <property type="entry name" value="RdRP_4"/>
    <property type="match status" value="1"/>
</dbReference>
<dbReference type="SUPFAM" id="SSF56672">
    <property type="entry name" value="DNA/RNA polymerases"/>
    <property type="match status" value="1"/>
</dbReference>
<proteinExistence type="predicted"/>
<keyword evidence="6" id="KW-0693">Viral RNA replication</keyword>
<keyword evidence="1 6" id="KW-0696">RNA-directed RNA polymerase</keyword>
<reference evidence="7" key="1">
    <citation type="submission" date="2020-02" db="EMBL/GenBank/DDBJ databases">
        <title>Comparative analysis of RNA virome composition in rabbits and associated ectoparasites.</title>
        <authorList>
            <person name="Mahar J.E."/>
            <person name="Shi M."/>
            <person name="Hall R.N."/>
            <person name="Strive T."/>
            <person name="Holmes E.C."/>
        </authorList>
    </citation>
    <scope>NUCLEOTIDE SEQUENCE</scope>
    <source>
        <strain evidence="7">GUNCC_DN54311-2</strain>
    </source>
</reference>
<evidence type="ECO:0000313" key="7">
    <source>
        <dbReference type="EMBL" id="QIJ70125.1"/>
    </source>
</evidence>
<dbReference type="InterPro" id="IPR043502">
    <property type="entry name" value="DNA/RNA_pol_sf"/>
</dbReference>
<keyword evidence="2 6" id="KW-0808">Transferase</keyword>
<accession>A0A6G7PSH0</accession>
<dbReference type="EMBL" id="MT129765">
    <property type="protein sequence ID" value="QIJ70125.1"/>
    <property type="molecule type" value="Genomic_RNA"/>
</dbReference>
<evidence type="ECO:0000256" key="5">
    <source>
        <dbReference type="ARBA" id="ARBA00048744"/>
    </source>
</evidence>
<sequence>MSRQMINTCFSLVKWNTRDPHNVVQGALHRIAVDTQQLTQLQDPSNGIRNHPEIRKYMHYAADKLASEMAERIKRHGARQVPLTKAGALWVIEKLRGTQPKAKIHKLRQMVDQIPWNELQHTGLKFVKKTGTQVFIKNEFYPVGNKAPRLICFPQEGEKLIMTMAFFHILHPFFSSRYATKEIPEHRRPYVIEERLKYTERKFVADYTSFECCANRDIMRHGEHRVLKRLVAPEYHFVFPWIEAGGRLTHRSGVTIRTSAIQFSGRYTTSLSNSIRNKLFMDVVALDNGLRIDDYVGVYEGDDSLTGWPRRITKDRIERSLAKIGVAAEIDEYENVGEAGYCSTYWNANMELVYEPIKALARFPFTSSQLAACKANYAPLLSAKAMSMAYRAPGCPIIAAVVRRYISSTGYMETRNEWERRWFLQFAHTREINRHSRVLNVCFDRWDLVREPTPTQRAFFEKIFGISVPNQIAAERHILEDDGFNPVLLACLEDGQQKAGVNLDELRCIYETMRSHARSF</sequence>
<organism evidence="7">
    <name type="scientific">Gervais tombus-like virus</name>
    <dbReference type="NCBI Taxonomy" id="2716733"/>
    <lineage>
        <taxon>Viruses</taxon>
        <taxon>Riboviria</taxon>
        <taxon>Orthornavirae</taxon>
        <taxon>Kitrinoviricota</taxon>
        <taxon>Tolucaviricetes</taxon>
        <taxon>Tolivirales</taxon>
        <taxon>Tombusviridae</taxon>
    </lineage>
</organism>
<dbReference type="GO" id="GO:0000166">
    <property type="term" value="F:nucleotide binding"/>
    <property type="evidence" value="ECO:0007669"/>
    <property type="project" value="UniProtKB-KW"/>
</dbReference>
<dbReference type="InterPro" id="IPR001795">
    <property type="entry name" value="RNA-dir_pol_luteovirus"/>
</dbReference>
<evidence type="ECO:0000256" key="2">
    <source>
        <dbReference type="ARBA" id="ARBA00022679"/>
    </source>
</evidence>
<keyword evidence="4 6" id="KW-0547">Nucleotide-binding</keyword>
<evidence type="ECO:0000256" key="4">
    <source>
        <dbReference type="ARBA" id="ARBA00022741"/>
    </source>
</evidence>
<protein>
    <recommendedName>
        <fullName evidence="6">RNA-directed RNA polymerase</fullName>
        <ecNumber evidence="6">2.7.7.48</ecNumber>
    </recommendedName>
</protein>